<proteinExistence type="predicted"/>
<keyword evidence="1" id="KW-0732">Signal</keyword>
<dbReference type="KEGG" id="cant:NCTC13489_00915"/>
<name>A0A448NPM7_9FLAO</name>
<evidence type="ECO:0000313" key="6">
    <source>
        <dbReference type="Proteomes" id="UP000270036"/>
    </source>
</evidence>
<dbReference type="InterPro" id="IPR026444">
    <property type="entry name" value="Secre_tail"/>
</dbReference>
<gene>
    <name evidence="3" type="ORF">HY04_13325</name>
    <name evidence="4" type="ORF">NCTC13489_00915</name>
</gene>
<sequence length="466" mass="52458">MKKLYFLLILVSFIPFLKSQKINIDPTYNISSTATDIPHFGNGGEVYNFPEQFENRVMRFTPTGNFDPNFGVDGYLSLLPLYTHSNIEITSSGIYTLQYGSQTSNTIVKYTLFGTIDTSFGINGSGRSAELFTLNSGIVAQKLIVNSDNSIYVLTTGNRIIKILPTGLIDSEFGTKIFNYNVTLLQSNDNSLLLRYNNLNKDIITRYTPQGNLDISFGNSGELIIEIPVGFVDIFTNKLNEFFILNRSEGIHNITKYTANGKDLSFATNGTLSLNYSSLFPGSNIFGLSKIDFDSNNKILLFGTISYTYGQFAGMILLQYNVDGLPNNTFNDNKNYFMTPEQSNQVPYRNFKIIDDNTFLLLYLQSFAAPRSLLNVSKYLRSDALNTSESNVINKVEIYPNPVADFVNVKVSPTEKLKKINIYSIDGRLIFTSTELKNNLEFLSPGNYIVEIITNRNKYSQKLIKK</sequence>
<dbReference type="InterPro" id="IPR011042">
    <property type="entry name" value="6-blade_b-propeller_TolB-like"/>
</dbReference>
<reference evidence="3 5" key="1">
    <citation type="submission" date="2014-07" db="EMBL/GenBank/DDBJ databases">
        <authorList>
            <person name="Pisani N.G."/>
            <person name="Newman J.D."/>
        </authorList>
    </citation>
    <scope>NUCLEOTIDE SEQUENCE [LARGE SCALE GENOMIC DNA]</scope>
    <source>
        <strain evidence="3 5">LMG 24720</strain>
    </source>
</reference>
<dbReference type="RefSeq" id="WP_034720441.1">
    <property type="nucleotide sequence ID" value="NZ_FOIX01000003.1"/>
</dbReference>
<dbReference type="Proteomes" id="UP000270036">
    <property type="component" value="Chromosome"/>
</dbReference>
<dbReference type="AlphaFoldDB" id="A0A448NPM7"/>
<accession>A0A448NPM7</accession>
<evidence type="ECO:0000313" key="5">
    <source>
        <dbReference type="Proteomes" id="UP000028349"/>
    </source>
</evidence>
<reference evidence="4 6" key="2">
    <citation type="submission" date="2018-12" db="EMBL/GenBank/DDBJ databases">
        <authorList>
            <consortium name="Pathogen Informatics"/>
        </authorList>
    </citation>
    <scope>NUCLEOTIDE SEQUENCE [LARGE SCALE GENOMIC DNA]</scope>
    <source>
        <strain evidence="4 6">NCTC13489</strain>
    </source>
</reference>
<dbReference type="Proteomes" id="UP000028349">
    <property type="component" value="Unassembled WGS sequence"/>
</dbReference>
<dbReference type="STRING" id="266748.HY04_13325"/>
<organism evidence="4 6">
    <name type="scientific">Kaistella antarctica</name>
    <dbReference type="NCBI Taxonomy" id="266748"/>
    <lineage>
        <taxon>Bacteria</taxon>
        <taxon>Pseudomonadati</taxon>
        <taxon>Bacteroidota</taxon>
        <taxon>Flavobacteriia</taxon>
        <taxon>Flavobacteriales</taxon>
        <taxon>Weeksellaceae</taxon>
        <taxon>Chryseobacterium group</taxon>
        <taxon>Kaistella</taxon>
    </lineage>
</organism>
<keyword evidence="5" id="KW-1185">Reference proteome</keyword>
<evidence type="ECO:0000256" key="1">
    <source>
        <dbReference type="ARBA" id="ARBA00022729"/>
    </source>
</evidence>
<dbReference type="Pfam" id="PF18962">
    <property type="entry name" value="Por_Secre_tail"/>
    <property type="match status" value="1"/>
</dbReference>
<evidence type="ECO:0000259" key="2">
    <source>
        <dbReference type="Pfam" id="PF18962"/>
    </source>
</evidence>
<dbReference type="OrthoDB" id="1270026at2"/>
<dbReference type="EMBL" id="LR134441">
    <property type="protein sequence ID" value="VEH97620.1"/>
    <property type="molecule type" value="Genomic_DNA"/>
</dbReference>
<dbReference type="Gene3D" id="2.120.10.30">
    <property type="entry name" value="TolB, C-terminal domain"/>
    <property type="match status" value="1"/>
</dbReference>
<evidence type="ECO:0000313" key="3">
    <source>
        <dbReference type="EMBL" id="KEY19379.1"/>
    </source>
</evidence>
<dbReference type="NCBIfam" id="TIGR04183">
    <property type="entry name" value="Por_Secre_tail"/>
    <property type="match status" value="1"/>
</dbReference>
<feature type="domain" description="Secretion system C-terminal sorting" evidence="2">
    <location>
        <begin position="398"/>
        <end position="464"/>
    </location>
</feature>
<protein>
    <submittedName>
        <fullName evidence="4">Delta-60 repeat domain</fullName>
    </submittedName>
</protein>
<dbReference type="EMBL" id="JPEP01000002">
    <property type="protein sequence ID" value="KEY19379.1"/>
    <property type="molecule type" value="Genomic_DNA"/>
</dbReference>
<evidence type="ECO:0000313" key="4">
    <source>
        <dbReference type="EMBL" id="VEH97620.1"/>
    </source>
</evidence>